<dbReference type="Pfam" id="PF01433">
    <property type="entry name" value="Peptidase_M1"/>
    <property type="match status" value="1"/>
</dbReference>
<keyword evidence="3" id="KW-0031">Aminopeptidase</keyword>
<keyword evidence="4" id="KW-1185">Reference proteome</keyword>
<comment type="caution">
    <text evidence="3">The sequence shown here is derived from an EMBL/GenBank/DDBJ whole genome shotgun (WGS) entry which is preliminary data.</text>
</comment>
<feature type="domain" description="Peptidase M1 membrane alanine aminopeptidase" evidence="2">
    <location>
        <begin position="380"/>
        <end position="549"/>
    </location>
</feature>
<keyword evidence="3" id="KW-0378">Hydrolase</keyword>
<dbReference type="GO" id="GO:0004177">
    <property type="term" value="F:aminopeptidase activity"/>
    <property type="evidence" value="ECO:0007669"/>
    <property type="project" value="UniProtKB-KW"/>
</dbReference>
<proteinExistence type="predicted"/>
<evidence type="ECO:0000313" key="3">
    <source>
        <dbReference type="EMBL" id="MEN5376153.1"/>
    </source>
</evidence>
<protein>
    <submittedName>
        <fullName evidence="3">M1 family metallopeptidase</fullName>
        <ecNumber evidence="3">3.4.11.-</ecNumber>
    </submittedName>
</protein>
<evidence type="ECO:0000313" key="4">
    <source>
        <dbReference type="Proteomes" id="UP001409291"/>
    </source>
</evidence>
<name>A0ABV0BPQ9_9SPHI</name>
<dbReference type="CDD" id="cd09604">
    <property type="entry name" value="M1_APN_like"/>
    <property type="match status" value="1"/>
</dbReference>
<evidence type="ECO:0000259" key="2">
    <source>
        <dbReference type="Pfam" id="PF01433"/>
    </source>
</evidence>
<reference evidence="3 4" key="1">
    <citation type="submission" date="2024-04" db="EMBL/GenBank/DDBJ databases">
        <title>WGS of bacteria from Torrens River.</title>
        <authorList>
            <person name="Wyrsch E.R."/>
            <person name="Drigo B."/>
        </authorList>
    </citation>
    <scope>NUCLEOTIDE SEQUENCE [LARGE SCALE GENOMIC DNA]</scope>
    <source>
        <strain evidence="3 4">TWI391</strain>
    </source>
</reference>
<sequence length="649" mass="73594">MKRLPLLSISILSLSLSTPSFAQQKSNYSYTEAFAPLFFNNNGDEFRSASGKPGPAYWQNNADYKITATLDDRKNTIAGNVEINYSNNSPDQLDYVWLQLDQNMFSKEGRGQAISPLTKSRYGDANASFDGGYTISSVTDLTGKPVDYIITDTRMQIRLTQALAAKGGKTGFKIQYSYTIPEYGADRTGILKAAKGNVFAIAQWFPRVCVYDNIRGWNTIPYTGPGEFYREFGNYQVQITAPANHIVVLGGELQNPQEVFTAEQFKRYENAKNSDQTVIIRSAQEVAQANSRPNKKSLTWKYILNNAQDIAWASSSSFILDAARINLVNGKKSLAISAYPEESNGNNAWERSTEYTKAAIEHYSNKWFDYPYPVAVNVASNVGGMEYPALSFCGNKARAGSLWGVTNHEFGHNWFPMIVSSNEREFGWMDEGFNSFINEIATESFNNGEYFKQVGDPNSQAVRFTDPRLEAIMNTPQSMDERNIGILLYYKPAYGLKLLRNEIIGAERFDYAFKKYISDWAYKHPTPEDFFRSMENGTGENLNWFWRGWFLNNWRLDQAINKVTYIKNDPKLGSVITVQNLEKLPMPVVVEATTVSGKKIRKKLPVEVWERNQSFDFKIDSKEPLISVQLDPDKVFPDHVPENNIWTAK</sequence>
<dbReference type="InterPro" id="IPR014782">
    <property type="entry name" value="Peptidase_M1_dom"/>
</dbReference>
<feature type="chain" id="PRO_5045885294" evidence="1">
    <location>
        <begin position="23"/>
        <end position="649"/>
    </location>
</feature>
<feature type="signal peptide" evidence="1">
    <location>
        <begin position="1"/>
        <end position="22"/>
    </location>
</feature>
<dbReference type="Proteomes" id="UP001409291">
    <property type="component" value="Unassembled WGS sequence"/>
</dbReference>
<keyword evidence="3" id="KW-0645">Protease</keyword>
<organism evidence="3 4">
    <name type="scientific">Sphingobacterium kitahiroshimense</name>
    <dbReference type="NCBI Taxonomy" id="470446"/>
    <lineage>
        <taxon>Bacteria</taxon>
        <taxon>Pseudomonadati</taxon>
        <taxon>Bacteroidota</taxon>
        <taxon>Sphingobacteriia</taxon>
        <taxon>Sphingobacteriales</taxon>
        <taxon>Sphingobacteriaceae</taxon>
        <taxon>Sphingobacterium</taxon>
    </lineage>
</organism>
<dbReference type="Gene3D" id="1.10.390.10">
    <property type="entry name" value="Neutral Protease Domain 2"/>
    <property type="match status" value="1"/>
</dbReference>
<dbReference type="EC" id="3.4.11.-" evidence="3"/>
<gene>
    <name evidence="3" type="ORF">ABE541_02665</name>
</gene>
<dbReference type="InterPro" id="IPR027268">
    <property type="entry name" value="Peptidase_M4/M1_CTD_sf"/>
</dbReference>
<dbReference type="RefSeq" id="WP_346580527.1">
    <property type="nucleotide sequence ID" value="NZ_JBDJLH010000005.1"/>
</dbReference>
<dbReference type="EMBL" id="JBDJNQ010000001">
    <property type="protein sequence ID" value="MEN5376153.1"/>
    <property type="molecule type" value="Genomic_DNA"/>
</dbReference>
<dbReference type="SUPFAM" id="SSF55486">
    <property type="entry name" value="Metalloproteases ('zincins'), catalytic domain"/>
    <property type="match status" value="1"/>
</dbReference>
<evidence type="ECO:0000256" key="1">
    <source>
        <dbReference type="SAM" id="SignalP"/>
    </source>
</evidence>
<accession>A0ABV0BPQ9</accession>
<keyword evidence="1" id="KW-0732">Signal</keyword>